<evidence type="ECO:0000313" key="7">
    <source>
        <dbReference type="Proteomes" id="UP000009046"/>
    </source>
</evidence>
<dbReference type="InParanoid" id="E0VWN5"/>
<dbReference type="EMBL" id="AAZO01005924">
    <property type="status" value="NOT_ANNOTATED_CDS"/>
    <property type="molecule type" value="Genomic_DNA"/>
</dbReference>
<dbReference type="FunFam" id="1.25.10.10:FF:000728">
    <property type="entry name" value="Blast:Integrator complex subunit 4"/>
    <property type="match status" value="1"/>
</dbReference>
<dbReference type="InterPro" id="IPR016024">
    <property type="entry name" value="ARM-type_fold"/>
</dbReference>
<dbReference type="VEuPathDB" id="VectorBase:PHUM489300"/>
<dbReference type="PANTHER" id="PTHR20938">
    <property type="entry name" value="INTEGRATOR COMPLEX SUBUNIT 4"/>
    <property type="match status" value="1"/>
</dbReference>
<dbReference type="eggNOG" id="KOG2259">
    <property type="taxonomic scope" value="Eukaryota"/>
</dbReference>
<accession>E0VWN5</accession>
<reference evidence="5" key="1">
    <citation type="submission" date="2007-04" db="EMBL/GenBank/DDBJ databases">
        <title>Annotation of Pediculus humanus corporis strain USDA.</title>
        <authorList>
            <person name="Kirkness E."/>
            <person name="Hannick L."/>
            <person name="Hass B."/>
            <person name="Bruggner R."/>
            <person name="Lawson D."/>
            <person name="Bidwell S."/>
            <person name="Joardar V."/>
            <person name="Caler E."/>
            <person name="Walenz B."/>
            <person name="Inman J."/>
            <person name="Schobel S."/>
            <person name="Galinsky K."/>
            <person name="Amedeo P."/>
            <person name="Strausberg R."/>
        </authorList>
    </citation>
    <scope>NUCLEOTIDE SEQUENCE</scope>
    <source>
        <strain evidence="5">USDA</strain>
    </source>
</reference>
<evidence type="ECO:0000313" key="5">
    <source>
        <dbReference type="EMBL" id="EEB17791.1"/>
    </source>
</evidence>
<dbReference type="Gene3D" id="1.25.10.10">
    <property type="entry name" value="Leucine-rich Repeat Variant"/>
    <property type="match status" value="2"/>
</dbReference>
<dbReference type="SUPFAM" id="SSF48371">
    <property type="entry name" value="ARM repeat"/>
    <property type="match status" value="1"/>
</dbReference>
<evidence type="ECO:0000256" key="2">
    <source>
        <dbReference type="ARBA" id="ARBA00023242"/>
    </source>
</evidence>
<dbReference type="GO" id="GO:0032039">
    <property type="term" value="C:integrator complex"/>
    <property type="evidence" value="ECO:0007669"/>
    <property type="project" value="TreeGrafter"/>
</dbReference>
<dbReference type="InterPro" id="IPR057412">
    <property type="entry name" value="INTS4_C"/>
</dbReference>
<dbReference type="InterPro" id="IPR056235">
    <property type="entry name" value="INTS4_8HBD"/>
</dbReference>
<evidence type="ECO:0008006" key="8">
    <source>
        <dbReference type="Google" id="ProtNLM"/>
    </source>
</evidence>
<dbReference type="CTD" id="8235712"/>
<reference evidence="5" key="2">
    <citation type="submission" date="2007-04" db="EMBL/GenBank/DDBJ databases">
        <title>The genome of the human body louse.</title>
        <authorList>
            <consortium name="The Human Body Louse Genome Consortium"/>
            <person name="Kirkness E."/>
            <person name="Walenz B."/>
            <person name="Hass B."/>
            <person name="Bruggner R."/>
            <person name="Strausberg R."/>
        </authorList>
    </citation>
    <scope>NUCLEOTIDE SEQUENCE</scope>
    <source>
        <strain evidence="5">USDA</strain>
    </source>
</reference>
<dbReference type="KEGG" id="phu:Phum_PHUM489300"/>
<dbReference type="Proteomes" id="UP000009046">
    <property type="component" value="Unassembled WGS sequence"/>
</dbReference>
<protein>
    <recommendedName>
        <fullName evidence="8">Integrator complex subunit 4</fullName>
    </recommendedName>
</protein>
<organism>
    <name type="scientific">Pediculus humanus subsp. corporis</name>
    <name type="common">Body louse</name>
    <dbReference type="NCBI Taxonomy" id="121224"/>
    <lineage>
        <taxon>Eukaryota</taxon>
        <taxon>Metazoa</taxon>
        <taxon>Ecdysozoa</taxon>
        <taxon>Arthropoda</taxon>
        <taxon>Hexapoda</taxon>
        <taxon>Insecta</taxon>
        <taxon>Pterygota</taxon>
        <taxon>Neoptera</taxon>
        <taxon>Paraneoptera</taxon>
        <taxon>Psocodea</taxon>
        <taxon>Troctomorpha</taxon>
        <taxon>Phthiraptera</taxon>
        <taxon>Anoplura</taxon>
        <taxon>Pediculidae</taxon>
        <taxon>Pediculus</taxon>
    </lineage>
</organism>
<feature type="domain" description="Integrator complex subunit 4/Protein SIEL C-terminal Ig-like" evidence="4">
    <location>
        <begin position="802"/>
        <end position="939"/>
    </location>
</feature>
<dbReference type="FunCoup" id="E0VWN5">
    <property type="interactions" value="2168"/>
</dbReference>
<dbReference type="STRING" id="121224.E0VWN5"/>
<dbReference type="AlphaFoldDB" id="E0VWN5"/>
<dbReference type="GeneID" id="8235712"/>
<evidence type="ECO:0000259" key="3">
    <source>
        <dbReference type="Pfam" id="PF24493"/>
    </source>
</evidence>
<dbReference type="HOGENOM" id="CLU_012910_1_0_1"/>
<keyword evidence="7" id="KW-1185">Reference proteome</keyword>
<reference evidence="6" key="3">
    <citation type="submission" date="2020-05" db="UniProtKB">
        <authorList>
            <consortium name="EnsemblMetazoa"/>
        </authorList>
    </citation>
    <scope>IDENTIFICATION</scope>
    <source>
        <strain evidence="6">USDA</strain>
    </source>
</reference>
<sequence>MAALLKKRALAEFTQAIKTEVEDDYIPLKKLKLPKKQWNVASSGSAFIGMLSKCKTSNEALQLLLRVSETAVSIQCSDIPEAIKKLVEHLQVEKESAVRAKILNLFADLGELDGADVLNIMDETIEHIKNEKSHKVIAQALSTLLHLGKNIQSQHLKLIQISKQFLKDTNNIVKCKCLNLIGTVLPICDNNQDTLKLVANFSYSEDARVRSAALNTLVLLFERGQKLDVSFYHKACDALKDDYEIVRLSALNLISVLSQTYGEEPVMVKNETINLIDDAFVKVCLMVTDLSMRVRTNAITMLGSMKNVSPKLLQQTLDKKLMSNMRLKISAHERSKNNVTSGEWSIGMKWTNDAPKELLKAENISLIASGSCGALVHGLEDEFQEVRSAGVDSLCQLSLDNPEFAILSLDFLVDMFNDEIELVRLKAIESLTKISYHIILREDQLETILGALKDFSLEVREGLHRMLSACRLSTKDCLQMTVESLLDNLKKYPQDKKSIFKCFQKVGERHPELTLPLVPELLAIHPFFDTPEPDVEDPLYICVLILIFNAAKNCPTMAALFEEHTLKHYRYLRDTMSNFVPHLKLKHDEDKMELPFVETGTKEFLTSIMNNIKNTPSTRVRIELMKAAQKFLIGISESDASIGGAAVFLSSFIKCQLIIQKILEEKFSPLSNHEPNSVFKLLQISLQLQYCFTNLTDVQIAGMKQLKLKALAVMLVKVVKGNSSALSLCHYFLTTVDNTQRHLASCGIAPETWTKSLFKELSLLEDNKPGVVARILLPIINNIQPSPPPSCLNFDIGMCKAVISEPTDDADVTIKFTAGLIGGIPFDAEINSLSNVSVLRIKIKYPDQNTILVLPNKNDLKPINKNEKENTDYRLLTTVLLSHQVWTESCYVDISLALELAGEEGLFSFGNRTPLPIEIDPYVIDICKPVKVYVSPKPVKRGI</sequence>
<gene>
    <name evidence="6" type="primary">8235712</name>
    <name evidence="5" type="ORF">Phum_PHUM489300</name>
</gene>
<dbReference type="RefSeq" id="XP_002430529.1">
    <property type="nucleotide sequence ID" value="XM_002430484.1"/>
</dbReference>
<keyword evidence="2" id="KW-0539">Nucleus</keyword>
<feature type="domain" description="INTS4 8 helical bundle" evidence="3">
    <location>
        <begin position="602"/>
        <end position="789"/>
    </location>
</feature>
<evidence type="ECO:0000313" key="6">
    <source>
        <dbReference type="EnsemblMetazoa" id="PHUM489300-PA"/>
    </source>
</evidence>
<dbReference type="PANTHER" id="PTHR20938:SF0">
    <property type="entry name" value="INTEGRATOR COMPLEX SUBUNIT 4"/>
    <property type="match status" value="1"/>
</dbReference>
<dbReference type="OMA" id="GNRHPDY"/>
<dbReference type="EMBL" id="DS235823">
    <property type="protein sequence ID" value="EEB17791.1"/>
    <property type="molecule type" value="Genomic_DNA"/>
</dbReference>
<evidence type="ECO:0000256" key="1">
    <source>
        <dbReference type="ARBA" id="ARBA00004123"/>
    </source>
</evidence>
<dbReference type="Pfam" id="PF25458">
    <property type="entry name" value="INTS4_C"/>
    <property type="match status" value="1"/>
</dbReference>
<proteinExistence type="predicted"/>
<dbReference type="GO" id="GO:0016180">
    <property type="term" value="P:snRNA processing"/>
    <property type="evidence" value="ECO:0007669"/>
    <property type="project" value="TreeGrafter"/>
</dbReference>
<comment type="subcellular location">
    <subcellularLocation>
        <location evidence="1">Nucleus</location>
    </subcellularLocation>
</comment>
<dbReference type="Pfam" id="PF24493">
    <property type="entry name" value="INTS4_8HBD"/>
    <property type="match status" value="1"/>
</dbReference>
<name>E0VWN5_PEDHC</name>
<dbReference type="InterPro" id="IPR011989">
    <property type="entry name" value="ARM-like"/>
</dbReference>
<evidence type="ECO:0000259" key="4">
    <source>
        <dbReference type="Pfam" id="PF25458"/>
    </source>
</evidence>
<dbReference type="OrthoDB" id="18190at2759"/>
<dbReference type="EnsemblMetazoa" id="PHUM489300-RA">
    <property type="protein sequence ID" value="PHUM489300-PA"/>
    <property type="gene ID" value="PHUM489300"/>
</dbReference>